<protein>
    <submittedName>
        <fullName evidence="1">Uncharacterized protein</fullName>
    </submittedName>
</protein>
<dbReference type="RefSeq" id="WP_152097254.1">
    <property type="nucleotide sequence ID" value="NZ_AP021861.1"/>
</dbReference>
<organism evidence="1 2">
    <name type="scientific">Lacipirellula parvula</name>
    <dbReference type="NCBI Taxonomy" id="2650471"/>
    <lineage>
        <taxon>Bacteria</taxon>
        <taxon>Pseudomonadati</taxon>
        <taxon>Planctomycetota</taxon>
        <taxon>Planctomycetia</taxon>
        <taxon>Pirellulales</taxon>
        <taxon>Lacipirellulaceae</taxon>
        <taxon>Lacipirellula</taxon>
    </lineage>
</organism>
<gene>
    <name evidence="1" type="ORF">PLANPX_0642</name>
</gene>
<name>A0A5K7X3F0_9BACT</name>
<accession>A0A5K7X3F0</accession>
<dbReference type="KEGG" id="lpav:PLANPX_0642"/>
<dbReference type="Proteomes" id="UP000326837">
    <property type="component" value="Chromosome"/>
</dbReference>
<proteinExistence type="predicted"/>
<evidence type="ECO:0000313" key="1">
    <source>
        <dbReference type="EMBL" id="BBO31030.1"/>
    </source>
</evidence>
<reference evidence="2" key="1">
    <citation type="submission" date="2019-10" db="EMBL/GenBank/DDBJ databases">
        <title>Lacipirellula parvula gen. nov., sp. nov., representing a lineage of planctomycetes widespread in freshwater anoxic habitats, and description of the family Lacipirellulaceae.</title>
        <authorList>
            <person name="Dedysh S.N."/>
            <person name="Kulichevskaya I.S."/>
            <person name="Beletsky A.V."/>
            <person name="Rakitin A.L."/>
            <person name="Mardanov A.V."/>
            <person name="Ivanova A.A."/>
            <person name="Saltykova V.X."/>
            <person name="Rijpstra W.I.C."/>
            <person name="Sinninghe Damste J.S."/>
            <person name="Ravin N.V."/>
        </authorList>
    </citation>
    <scope>NUCLEOTIDE SEQUENCE [LARGE SCALE GENOMIC DNA]</scope>
    <source>
        <strain evidence="2">PX69</strain>
    </source>
</reference>
<dbReference type="EMBL" id="AP021861">
    <property type="protein sequence ID" value="BBO31030.1"/>
    <property type="molecule type" value="Genomic_DNA"/>
</dbReference>
<dbReference type="AlphaFoldDB" id="A0A5K7X3F0"/>
<evidence type="ECO:0000313" key="2">
    <source>
        <dbReference type="Proteomes" id="UP000326837"/>
    </source>
</evidence>
<keyword evidence="2" id="KW-1185">Reference proteome</keyword>
<sequence>MFAAYLQSFERHQPLGQRVLLVLEALPTEVQQDFVNDASFTVSLDNYVPGEGSSVFMAAPHDAGISSRSVVLRPRLSDCDESFAHYVIAHEFAHAYLRNGSWGDILDPEEAADALAAAWGFPRPFMNITR</sequence>